<sequence length="431" mass="47985">MTTVMTTMTRSAEVERWPGVATVPSGLKVRVASPVARALFHKAVARLPLRVQMPGGEYSGGEFSGGGGPDSPLMVIHRPDDFAARVGDSGLIGFGESYMAGDWEASDLTAVLEVFASRVATLIPDFLQRLRGLYIPKQPRSEHNSTQNTRSNISRHYDLSNELFELFLDDTMTYSSALFDDLSVGDSQSWDVFAAAQHRKIDRLLDGAGVGPGSRVLEIGTGWGELAIRAAQRGATVRSVTLSVEQQELAAKRISAAGLADRVQVDLLDYRQVQGEYDAVVSVEMIEAVGHQYWGSYFQKIDSLLAPGGRAAIQAITMPHDRMLATRNTYTWVHKYIFPGGFLPSIRAIEDVTERMTTLRVRERMSMGDHYAQTLRLWDERFSARAEEVAALGFDDVFTRMWHFYLCYSEAGFRSGYLDVQQVILDRRNPR</sequence>
<gene>
    <name evidence="6" type="ORF">FNL38_101936</name>
</gene>
<comment type="caution">
    <text evidence="6">The sequence shown here is derived from an EMBL/GenBank/DDBJ whole genome shotgun (WGS) entry which is preliminary data.</text>
</comment>
<dbReference type="PIRSF" id="PIRSF003085">
    <property type="entry name" value="CMAS"/>
    <property type="match status" value="1"/>
</dbReference>
<protein>
    <submittedName>
        <fullName evidence="6">Cyclopropane-fatty-acyl-phospholipid synthase</fullName>
    </submittedName>
</protein>
<evidence type="ECO:0000256" key="1">
    <source>
        <dbReference type="ARBA" id="ARBA00010815"/>
    </source>
</evidence>
<dbReference type="InterPro" id="IPR029063">
    <property type="entry name" value="SAM-dependent_MTases_sf"/>
</dbReference>
<reference evidence="6" key="1">
    <citation type="submission" date="2019-07" db="EMBL/GenBank/DDBJ databases">
        <title>Genomic Encyclopedia of Type Strains, Phase IV (KMG-IV): sequencing the most valuable type-strain genomes for metagenomic binning, comparative biology and taxonomic classification.</title>
        <authorList>
            <person name="Goeker M."/>
        </authorList>
    </citation>
    <scope>NUCLEOTIDE SEQUENCE</scope>
    <source>
        <strain evidence="6">DSM 44596</strain>
    </source>
</reference>
<dbReference type="Gene3D" id="3.40.50.150">
    <property type="entry name" value="Vaccinia Virus protein VP39"/>
    <property type="match status" value="1"/>
</dbReference>
<dbReference type="Pfam" id="PF02353">
    <property type="entry name" value="CMAS"/>
    <property type="match status" value="1"/>
</dbReference>
<dbReference type="SUPFAM" id="SSF53335">
    <property type="entry name" value="S-adenosyl-L-methionine-dependent methyltransferases"/>
    <property type="match status" value="1"/>
</dbReference>
<dbReference type="AlphaFoldDB" id="A0A652YXZ1"/>
<proteinExistence type="inferred from homology"/>
<dbReference type="InterPro" id="IPR003333">
    <property type="entry name" value="CMAS"/>
</dbReference>
<dbReference type="PANTHER" id="PTHR43667:SF2">
    <property type="entry name" value="FATTY ACID C-METHYL TRANSFERASE"/>
    <property type="match status" value="1"/>
</dbReference>
<dbReference type="GO" id="GO:0008168">
    <property type="term" value="F:methyltransferase activity"/>
    <property type="evidence" value="ECO:0007669"/>
    <property type="project" value="UniProtKB-KW"/>
</dbReference>
<keyword evidence="4" id="KW-0949">S-adenosyl-L-methionine</keyword>
<evidence type="ECO:0000256" key="3">
    <source>
        <dbReference type="ARBA" id="ARBA00022679"/>
    </source>
</evidence>
<dbReference type="PANTHER" id="PTHR43667">
    <property type="entry name" value="CYCLOPROPANE-FATTY-ACYL-PHOSPHOLIPID SYNTHASE"/>
    <property type="match status" value="1"/>
</dbReference>
<dbReference type="CDD" id="cd02440">
    <property type="entry name" value="AdoMet_MTases"/>
    <property type="match status" value="1"/>
</dbReference>
<dbReference type="InterPro" id="IPR050723">
    <property type="entry name" value="CFA/CMAS"/>
</dbReference>
<keyword evidence="3" id="KW-0808">Transferase</keyword>
<evidence type="ECO:0000313" key="6">
    <source>
        <dbReference type="EMBL" id="TYQ08562.1"/>
    </source>
</evidence>
<evidence type="ECO:0000256" key="5">
    <source>
        <dbReference type="ARBA" id="ARBA00023098"/>
    </source>
</evidence>
<dbReference type="EMBL" id="VNIQ01000001">
    <property type="protein sequence ID" value="TYQ08562.1"/>
    <property type="molecule type" value="Genomic_DNA"/>
</dbReference>
<evidence type="ECO:0000256" key="4">
    <source>
        <dbReference type="ARBA" id="ARBA00022691"/>
    </source>
</evidence>
<comment type="similarity">
    <text evidence="1">Belongs to the CFA/CMAS family.</text>
</comment>
<name>A0A652YXZ1_NOCGL</name>
<keyword evidence="5" id="KW-0443">Lipid metabolism</keyword>
<dbReference type="GO" id="GO:0008610">
    <property type="term" value="P:lipid biosynthetic process"/>
    <property type="evidence" value="ECO:0007669"/>
    <property type="project" value="InterPro"/>
</dbReference>
<accession>A0A652YXZ1</accession>
<keyword evidence="2" id="KW-0489">Methyltransferase</keyword>
<evidence type="ECO:0000256" key="2">
    <source>
        <dbReference type="ARBA" id="ARBA00022603"/>
    </source>
</evidence>
<organism evidence="6">
    <name type="scientific">Nocardia globerula</name>
    <dbReference type="NCBI Taxonomy" id="1818"/>
    <lineage>
        <taxon>Bacteria</taxon>
        <taxon>Bacillati</taxon>
        <taxon>Actinomycetota</taxon>
        <taxon>Actinomycetes</taxon>
        <taxon>Mycobacteriales</taxon>
        <taxon>Nocardiaceae</taxon>
        <taxon>Nocardia</taxon>
    </lineage>
</organism>
<dbReference type="GO" id="GO:0032259">
    <property type="term" value="P:methylation"/>
    <property type="evidence" value="ECO:0007669"/>
    <property type="project" value="UniProtKB-KW"/>
</dbReference>